<dbReference type="RefSeq" id="WP_379595601.1">
    <property type="nucleotide sequence ID" value="NZ_JBHUDE010000005.1"/>
</dbReference>
<comment type="caution">
    <text evidence="1">The sequence shown here is derived from an EMBL/GenBank/DDBJ whole genome shotgun (WGS) entry which is preliminary data.</text>
</comment>
<name>A0ABW4HN25_9BACI</name>
<dbReference type="Pfam" id="PF14005">
    <property type="entry name" value="YpjP"/>
    <property type="match status" value="1"/>
</dbReference>
<dbReference type="InterPro" id="IPR025616">
    <property type="entry name" value="YpjP"/>
</dbReference>
<evidence type="ECO:0000313" key="2">
    <source>
        <dbReference type="Proteomes" id="UP001597221"/>
    </source>
</evidence>
<dbReference type="Proteomes" id="UP001597221">
    <property type="component" value="Unassembled WGS sequence"/>
</dbReference>
<sequence length="197" mass="22838">MRKVFVVLVAIMTLGMYTPTTLLEIEAEDNKNSLSSKADVDQAELSPTEQTLETYETVLVEDLEPDYLSELQEQAKVQSLLKFGPRIAEQVEDEFSEVILPKMEAVLEQLASEAGEDAVRYYGITEKPSKGYGERIFHVTDLRTDEDVVRFHVRRDNRPLEGYYFNFHYHLGKDDFKEHHTIGEIYWDKNTPPKWMA</sequence>
<gene>
    <name evidence="1" type="ORF">ACFSBH_00910</name>
</gene>
<keyword evidence="2" id="KW-1185">Reference proteome</keyword>
<organism evidence="1 2">
    <name type="scientific">Oceanobacillus luteolus</name>
    <dbReference type="NCBI Taxonomy" id="1274358"/>
    <lineage>
        <taxon>Bacteria</taxon>
        <taxon>Bacillati</taxon>
        <taxon>Bacillota</taxon>
        <taxon>Bacilli</taxon>
        <taxon>Bacillales</taxon>
        <taxon>Bacillaceae</taxon>
        <taxon>Oceanobacillus</taxon>
    </lineage>
</organism>
<protein>
    <submittedName>
        <fullName evidence="1">YpjP family protein</fullName>
    </submittedName>
</protein>
<dbReference type="EMBL" id="JBHUDE010000005">
    <property type="protein sequence ID" value="MFD1606229.1"/>
    <property type="molecule type" value="Genomic_DNA"/>
</dbReference>
<evidence type="ECO:0000313" key="1">
    <source>
        <dbReference type="EMBL" id="MFD1606229.1"/>
    </source>
</evidence>
<proteinExistence type="predicted"/>
<accession>A0ABW4HN25</accession>
<reference evidence="2" key="1">
    <citation type="journal article" date="2019" name="Int. J. Syst. Evol. Microbiol.">
        <title>The Global Catalogue of Microorganisms (GCM) 10K type strain sequencing project: providing services to taxonomists for standard genome sequencing and annotation.</title>
        <authorList>
            <consortium name="The Broad Institute Genomics Platform"/>
            <consortium name="The Broad Institute Genome Sequencing Center for Infectious Disease"/>
            <person name="Wu L."/>
            <person name="Ma J."/>
        </authorList>
    </citation>
    <scope>NUCLEOTIDE SEQUENCE [LARGE SCALE GENOMIC DNA]</scope>
    <source>
        <strain evidence="2">CGMCC 1.12376</strain>
    </source>
</reference>